<dbReference type="GO" id="GO:0005523">
    <property type="term" value="F:tropomyosin binding"/>
    <property type="evidence" value="ECO:0007669"/>
    <property type="project" value="InterPro"/>
</dbReference>
<dbReference type="InterPro" id="IPR004934">
    <property type="entry name" value="TMOD"/>
</dbReference>
<feature type="compositionally biased region" description="Basic and acidic residues" evidence="5">
    <location>
        <begin position="38"/>
        <end position="48"/>
    </location>
</feature>
<dbReference type="InterPro" id="IPR032675">
    <property type="entry name" value="LRR_dom_sf"/>
</dbReference>
<evidence type="ECO:0000256" key="4">
    <source>
        <dbReference type="SAM" id="Coils"/>
    </source>
</evidence>
<feature type="region of interest" description="Disordered" evidence="5">
    <location>
        <begin position="1"/>
        <end position="88"/>
    </location>
</feature>
<dbReference type="InParanoid" id="A0A1Z5J728"/>
<dbReference type="InterPro" id="IPR001611">
    <property type="entry name" value="Leu-rich_rpt"/>
</dbReference>
<keyword evidence="2" id="KW-0963">Cytoplasm</keyword>
<dbReference type="GO" id="GO:0005856">
    <property type="term" value="C:cytoskeleton"/>
    <property type="evidence" value="ECO:0007669"/>
    <property type="project" value="UniProtKB-SubCell"/>
</dbReference>
<evidence type="ECO:0000256" key="2">
    <source>
        <dbReference type="ARBA" id="ARBA00022490"/>
    </source>
</evidence>
<dbReference type="Gene3D" id="3.80.10.10">
    <property type="entry name" value="Ribonuclease Inhibitor"/>
    <property type="match status" value="3"/>
</dbReference>
<evidence type="ECO:0000256" key="1">
    <source>
        <dbReference type="ARBA" id="ARBA00004245"/>
    </source>
</evidence>
<dbReference type="PROSITE" id="PS51450">
    <property type="entry name" value="LRR"/>
    <property type="match status" value="1"/>
</dbReference>
<organism evidence="6 7">
    <name type="scientific">Fistulifera solaris</name>
    <name type="common">Oleaginous diatom</name>
    <dbReference type="NCBI Taxonomy" id="1519565"/>
    <lineage>
        <taxon>Eukaryota</taxon>
        <taxon>Sar</taxon>
        <taxon>Stramenopiles</taxon>
        <taxon>Ochrophyta</taxon>
        <taxon>Bacillariophyta</taxon>
        <taxon>Bacillariophyceae</taxon>
        <taxon>Bacillariophycidae</taxon>
        <taxon>Naviculales</taxon>
        <taxon>Naviculaceae</taxon>
        <taxon>Fistulifera</taxon>
    </lineage>
</organism>
<reference evidence="6 7" key="1">
    <citation type="journal article" date="2015" name="Plant Cell">
        <title>Oil accumulation by the oleaginous diatom Fistulifera solaris as revealed by the genome and transcriptome.</title>
        <authorList>
            <person name="Tanaka T."/>
            <person name="Maeda Y."/>
            <person name="Veluchamy A."/>
            <person name="Tanaka M."/>
            <person name="Abida H."/>
            <person name="Marechal E."/>
            <person name="Bowler C."/>
            <person name="Muto M."/>
            <person name="Sunaga Y."/>
            <person name="Tanaka M."/>
            <person name="Yoshino T."/>
            <person name="Taniguchi T."/>
            <person name="Fukuda Y."/>
            <person name="Nemoto M."/>
            <person name="Matsumoto M."/>
            <person name="Wong P.S."/>
            <person name="Aburatani S."/>
            <person name="Fujibuchi W."/>
        </authorList>
    </citation>
    <scope>NUCLEOTIDE SEQUENCE [LARGE SCALE GENOMIC DNA]</scope>
    <source>
        <strain evidence="6 7">JPCC DA0580</strain>
    </source>
</reference>
<dbReference type="EMBL" id="BDSP01000013">
    <property type="protein sequence ID" value="GAX09759.1"/>
    <property type="molecule type" value="Genomic_DNA"/>
</dbReference>
<name>A0A1Z5J728_FISSO</name>
<comment type="caution">
    <text evidence="6">The sequence shown here is derived from an EMBL/GenBank/DDBJ whole genome shotgun (WGS) entry which is preliminary data.</text>
</comment>
<comment type="subcellular location">
    <subcellularLocation>
        <location evidence="1">Cytoplasm</location>
        <location evidence="1">Cytoskeleton</location>
    </subcellularLocation>
</comment>
<dbReference type="Proteomes" id="UP000198406">
    <property type="component" value="Unassembled WGS sequence"/>
</dbReference>
<proteinExistence type="predicted"/>
<dbReference type="SMART" id="SM00368">
    <property type="entry name" value="LRR_RI"/>
    <property type="match status" value="2"/>
</dbReference>
<evidence type="ECO:0000256" key="5">
    <source>
        <dbReference type="SAM" id="MobiDB-lite"/>
    </source>
</evidence>
<keyword evidence="4" id="KW-0175">Coiled coil</keyword>
<keyword evidence="3" id="KW-0206">Cytoskeleton</keyword>
<feature type="compositionally biased region" description="Basic and acidic residues" evidence="5">
    <location>
        <begin position="761"/>
        <end position="771"/>
    </location>
</feature>
<accession>A0A1Z5J728</accession>
<dbReference type="PANTHER" id="PTHR10901:SF6">
    <property type="entry name" value="TROPOMODULIN, ISOFORM N"/>
    <property type="match status" value="1"/>
</dbReference>
<protein>
    <submittedName>
        <fullName evidence="6">Tropomodulin</fullName>
    </submittedName>
</protein>
<dbReference type="AlphaFoldDB" id="A0A1Z5J728"/>
<feature type="coiled-coil region" evidence="4">
    <location>
        <begin position="316"/>
        <end position="343"/>
    </location>
</feature>
<dbReference type="OrthoDB" id="427001at2759"/>
<evidence type="ECO:0000256" key="3">
    <source>
        <dbReference type="ARBA" id="ARBA00023212"/>
    </source>
</evidence>
<sequence>MSSIEEARKALKKRDKPNKKEEKCTPLISPRTKRPSFLRRESSKDLDKPVATAKPPGVKKMIQSKITSFSEKPKQVTPSPKKRKSLLKAGVKLAPAPALDKEKNKKETQKTTGKSVCKIKASKITINGEIKKYIDTLKQYHVLADITTTPRDNDLVTAIIQATCCDPAAGSIVCDADPRHISPSVLLDFGDALRYNVYLTKLQLSHMELGNAFLSAVADSLPKNYTLQKLNLSHNQFTSDALVEFCLGMKKNKALTSVDLRYQNSKIFTHHEKDVLEALSENNYIQEFHVEFLTPKCEKVIEYVLDRNQKKEKKFLSREKKVLEFLKKESSDAQADAKGSEEEQEISRELREHETEYFYELEQIAKKHKVDLTTDKESVFSKPGNSTFAFVGSPAAEVLKFPATPMTADGAFLTAGFIDNFLKTGDDGVLIFEFTNQFKLFKRFGTDDPARSVIVKKFVKVLLKHPKQDSINILNMANTCIGDDFVEMFCRSCATKKKFAHLHQLNFETNFLSNGGLLALADNILNPDIWKYLQCVKLDNQKSPIKTAAEIALAKALWTNRSVIRFSLRIRNLRERQRIQQSIQRNIDYLRQARQLHRKQTGTLVQRKRNKMEQLFDKIAGNDACCTSVELVGDPLFLALHQREVVKSALAFATNTHVTKLKMSLLKLDDEWATHFAASLKQNETLEIVVLDSNAIGSAGITAIIEALSVNKSVTELQLRHQSKPVSSKDEETLPGLLGNNTHLVKLGMDFRSTQARNLMDNKIRSNQELKRKSRSSPSKGI</sequence>
<evidence type="ECO:0000313" key="7">
    <source>
        <dbReference type="Proteomes" id="UP000198406"/>
    </source>
</evidence>
<dbReference type="GO" id="GO:0006936">
    <property type="term" value="P:muscle contraction"/>
    <property type="evidence" value="ECO:0007669"/>
    <property type="project" value="TreeGrafter"/>
</dbReference>
<evidence type="ECO:0000313" key="6">
    <source>
        <dbReference type="EMBL" id="GAX09759.1"/>
    </source>
</evidence>
<dbReference type="GO" id="GO:0007015">
    <property type="term" value="P:actin filament organization"/>
    <property type="evidence" value="ECO:0007669"/>
    <property type="project" value="TreeGrafter"/>
</dbReference>
<keyword evidence="7" id="KW-1185">Reference proteome</keyword>
<dbReference type="GO" id="GO:0051694">
    <property type="term" value="P:pointed-end actin filament capping"/>
    <property type="evidence" value="ECO:0007669"/>
    <property type="project" value="InterPro"/>
</dbReference>
<gene>
    <name evidence="6" type="ORF">FisN_11Lh273</name>
</gene>
<feature type="region of interest" description="Disordered" evidence="5">
    <location>
        <begin position="761"/>
        <end position="782"/>
    </location>
</feature>
<dbReference type="PANTHER" id="PTHR10901">
    <property type="entry name" value="TROPOMODULIN"/>
    <property type="match status" value="1"/>
</dbReference>
<dbReference type="SUPFAM" id="SSF52047">
    <property type="entry name" value="RNI-like"/>
    <property type="match status" value="2"/>
</dbReference>